<dbReference type="GO" id="GO:0006357">
    <property type="term" value="P:regulation of transcription by RNA polymerase II"/>
    <property type="evidence" value="ECO:0007669"/>
    <property type="project" value="TreeGrafter"/>
</dbReference>
<evidence type="ECO:0000256" key="4">
    <source>
        <dbReference type="ARBA" id="ARBA00023015"/>
    </source>
</evidence>
<comment type="caution">
    <text evidence="8">The sequence shown here is derived from an EMBL/GenBank/DDBJ whole genome shotgun (WGS) entry which is preliminary data.</text>
</comment>
<evidence type="ECO:0000256" key="2">
    <source>
        <dbReference type="ARBA" id="ARBA00010222"/>
    </source>
</evidence>
<sequence length="1368" mass="157640">MEPAILSVERKVARFVTEGVVLQDEIDGVLRDFYLYTEEEQLQKYREYKEEFVKLISTFSKEELVTALDHYVKLTSSQKPKTSKLLFAILNVTSDKMPPRAICDSLLKCPYLNFDNETFWCSSFLLINKAISSIDYKGARDVLKVILEKANDIKPTYNISYRNQFDRIEKVLETLLDRNECLLPSYLALDELQKKKLQTNKFPHWKFSRLISSFIESFTPTAQLVSISAFMVVKGDETMSKLLPVVGHSSTMGNVWKLDHDSGKPPLKGLLPYNEKMFEPQTDLLRYVLQQSYSRELVCNMLGFNKQQRKRCPLLEEQLVELLVAGMEKSETEADNMEDGGPTQLLWQHLSSQLIYFILFQYASFPHIVEILYTKLKEQNLQKGRDHLMWVLLQFISGSIQKNVLKDFLPFMKLYDLLYQEKEPLPVPDAKKSSSTHAFAAICIWMHLMRKAELDKKTLTRKLPVALTKQLEFLQTTVTDADLANTLHSDYHIPLLCNAYSTNHECFTKPMGHLVEAVYGNQKQPASAVVPTVPLSMPLLDSLTVHTKMSLIHNVVSHILSLAQNASKSATDAKTQQKLSQSSYGLSPALVETYSRLLVYSEIESLGIKSFITHLLPAVFRSSAWGILHTLLEMFSYRLHHFQHNYRVQLLSHLHSLAALTQTNQIQLHLCVESTVLRLIAGMGNSEVQPQFSRPPTEPKTLISNDSEELNKVLVLTMARAINITRSESLSGTWCRDILTAIMQQTPLSWSSLTLQYFPKVLQDFYTNHQVPNTSKEELKRSVEEGYRLWKTMSNENDKISYFSSQTSSLFLCILWKVLVDQDRISAIAYEILDRIGARGLSAHLRTFADFLVFEFSVSAVGQLVNQYIDALNDLIWKYHVIQLDRMVLCLALRSFEGNEAQVCFFIINMLLLKSQDFKNRVYDFVNNNSPQHWKQSDWHEKHLRFHQAYEEKFYFEGLRDLNTKNSNHTVLPVYFGNVCLRFLPVMDIVIHRFIELPTVDMLVKLIDNFGCLYKFHDHPLTYLYNTLHYYEKKLQGHLKLKKKLVSTVIGSLNDIRPEGWALSEDYLSYIKDVSDNPEDENSKWKPDSDYYVKLIGRLVDTLAGKGSFPHTDWRFNEFPNAGAHALHVTCIELMALPVPTETVGNNLLNVVLRSHSVTIYSNLVAWMNAVGLVLSALPETYWNVLNDRIVDTFKSPFLVNPSPDMDAFRMFDFAGSYNCANEYSCSHVIGLVHCAWYHASLGQICTLPQLMKEKFKPAVTTEEQFLFVCHLACPFLQRFCMDKTRCVMEITVELYEMLEIIDKNCEQLQYTDVICDLLYHIKYQFIGDAIKNEIEKSVRNLRPAIQRKLRFITHMNIEEIVEEMATS</sequence>
<dbReference type="PANTHER" id="PTHR12691:SF10">
    <property type="entry name" value="MEDIATOR OF RNA POLYMERASE II TRANSCRIPTION SUBUNIT 23"/>
    <property type="match status" value="1"/>
</dbReference>
<dbReference type="GO" id="GO:0005667">
    <property type="term" value="C:transcription regulator complex"/>
    <property type="evidence" value="ECO:0007669"/>
    <property type="project" value="TreeGrafter"/>
</dbReference>
<keyword evidence="5" id="KW-0804">Transcription</keyword>
<evidence type="ECO:0000256" key="5">
    <source>
        <dbReference type="ARBA" id="ARBA00023163"/>
    </source>
</evidence>
<keyword evidence="9" id="KW-1185">Reference proteome</keyword>
<evidence type="ECO:0000256" key="3">
    <source>
        <dbReference type="ARBA" id="ARBA00019696"/>
    </source>
</evidence>
<dbReference type="InterPro" id="IPR021629">
    <property type="entry name" value="Mediator_Med23"/>
</dbReference>
<reference evidence="8 9" key="1">
    <citation type="journal article" date="2022" name="Nat. Ecol. Evol.">
        <title>A masculinizing supergene underlies an exaggerated male reproductive morph in a spider.</title>
        <authorList>
            <person name="Hendrickx F."/>
            <person name="De Corte Z."/>
            <person name="Sonet G."/>
            <person name="Van Belleghem S.M."/>
            <person name="Kostlbacher S."/>
            <person name="Vangestel C."/>
        </authorList>
    </citation>
    <scope>NUCLEOTIDE SEQUENCE [LARGE SCALE GENOMIC DNA]</scope>
    <source>
        <strain evidence="8">W744_W776</strain>
    </source>
</reference>
<organism evidence="8 9">
    <name type="scientific">Oedothorax gibbosus</name>
    <dbReference type="NCBI Taxonomy" id="931172"/>
    <lineage>
        <taxon>Eukaryota</taxon>
        <taxon>Metazoa</taxon>
        <taxon>Ecdysozoa</taxon>
        <taxon>Arthropoda</taxon>
        <taxon>Chelicerata</taxon>
        <taxon>Arachnida</taxon>
        <taxon>Araneae</taxon>
        <taxon>Araneomorphae</taxon>
        <taxon>Entelegynae</taxon>
        <taxon>Araneoidea</taxon>
        <taxon>Linyphiidae</taxon>
        <taxon>Erigoninae</taxon>
        <taxon>Oedothorax</taxon>
    </lineage>
</organism>
<gene>
    <name evidence="8" type="ORF">JTE90_001277</name>
</gene>
<dbReference type="Proteomes" id="UP000827092">
    <property type="component" value="Unassembled WGS sequence"/>
</dbReference>
<name>A0AAV6V4Q2_9ARAC</name>
<protein>
    <recommendedName>
        <fullName evidence="3">Mediator of RNA polymerase II transcription subunit 23</fullName>
    </recommendedName>
    <alternativeName>
        <fullName evidence="7">Mediator complex subunit 23</fullName>
    </alternativeName>
</protein>
<dbReference type="PANTHER" id="PTHR12691">
    <property type="entry name" value="MEDIATOR OF RNA POLYMERASE II TRANSCRIPTION SUBUNIT 23"/>
    <property type="match status" value="1"/>
</dbReference>
<comment type="similarity">
    <text evidence="2">Belongs to the Mediator complex subunit 23 family.</text>
</comment>
<proteinExistence type="inferred from homology"/>
<evidence type="ECO:0000256" key="1">
    <source>
        <dbReference type="ARBA" id="ARBA00004123"/>
    </source>
</evidence>
<keyword evidence="6" id="KW-0539">Nucleus</keyword>
<dbReference type="GO" id="GO:0010628">
    <property type="term" value="P:positive regulation of gene expression"/>
    <property type="evidence" value="ECO:0007669"/>
    <property type="project" value="TreeGrafter"/>
</dbReference>
<accession>A0AAV6V4Q2</accession>
<comment type="subcellular location">
    <subcellularLocation>
        <location evidence="1">Nucleus</location>
    </subcellularLocation>
</comment>
<dbReference type="EMBL" id="JAFNEN010000177">
    <property type="protein sequence ID" value="KAG8190668.1"/>
    <property type="molecule type" value="Genomic_DNA"/>
</dbReference>
<keyword evidence="4" id="KW-0805">Transcription regulation</keyword>
<evidence type="ECO:0000313" key="8">
    <source>
        <dbReference type="EMBL" id="KAG8190668.1"/>
    </source>
</evidence>
<evidence type="ECO:0000256" key="7">
    <source>
        <dbReference type="ARBA" id="ARBA00031961"/>
    </source>
</evidence>
<dbReference type="GO" id="GO:0016592">
    <property type="term" value="C:mediator complex"/>
    <property type="evidence" value="ECO:0007669"/>
    <property type="project" value="TreeGrafter"/>
</dbReference>
<evidence type="ECO:0000256" key="6">
    <source>
        <dbReference type="ARBA" id="ARBA00023242"/>
    </source>
</evidence>
<dbReference type="Pfam" id="PF11573">
    <property type="entry name" value="Med23"/>
    <property type="match status" value="1"/>
</dbReference>
<evidence type="ECO:0000313" key="9">
    <source>
        <dbReference type="Proteomes" id="UP000827092"/>
    </source>
</evidence>